<reference evidence="2" key="1">
    <citation type="submission" date="2017-11" db="EMBL/GenBank/DDBJ databases">
        <authorList>
            <person name="Lima N.C."/>
            <person name="Parody-Merino A.M."/>
            <person name="Battley P.F."/>
            <person name="Fidler A.E."/>
            <person name="Prosdocimi F."/>
        </authorList>
    </citation>
    <scope>NUCLEOTIDE SEQUENCE [LARGE SCALE GENOMIC DNA]</scope>
</reference>
<keyword evidence="2" id="KW-1185">Reference proteome</keyword>
<name>A0A2I0TE23_LIMLA</name>
<gene>
    <name evidence="1" type="ORF">llap_17646</name>
</gene>
<sequence length="79" mass="8894">MQKTSHDTVTFCTTLFPSFCPFGAPNPSQSFWCPQIPFSAWQPGWEQLCPFSYGPSTMAWVLPFAFSAQKSDRLLSVKP</sequence>
<evidence type="ECO:0000313" key="2">
    <source>
        <dbReference type="Proteomes" id="UP000233556"/>
    </source>
</evidence>
<organism evidence="1 2">
    <name type="scientific">Limosa lapponica baueri</name>
    <dbReference type="NCBI Taxonomy" id="1758121"/>
    <lineage>
        <taxon>Eukaryota</taxon>
        <taxon>Metazoa</taxon>
        <taxon>Chordata</taxon>
        <taxon>Craniata</taxon>
        <taxon>Vertebrata</taxon>
        <taxon>Euteleostomi</taxon>
        <taxon>Archelosauria</taxon>
        <taxon>Archosauria</taxon>
        <taxon>Dinosauria</taxon>
        <taxon>Saurischia</taxon>
        <taxon>Theropoda</taxon>
        <taxon>Coelurosauria</taxon>
        <taxon>Aves</taxon>
        <taxon>Neognathae</taxon>
        <taxon>Neoaves</taxon>
        <taxon>Charadriiformes</taxon>
        <taxon>Scolopacidae</taxon>
        <taxon>Limosa</taxon>
    </lineage>
</organism>
<dbReference type="AlphaFoldDB" id="A0A2I0TE23"/>
<evidence type="ECO:0000313" key="1">
    <source>
        <dbReference type="EMBL" id="PKU32050.1"/>
    </source>
</evidence>
<proteinExistence type="predicted"/>
<protein>
    <submittedName>
        <fullName evidence="1">Uncharacterized protein</fullName>
    </submittedName>
</protein>
<reference evidence="2" key="2">
    <citation type="submission" date="2017-12" db="EMBL/GenBank/DDBJ databases">
        <title>Genome sequence of the Bar-tailed Godwit (Limosa lapponica baueri).</title>
        <authorList>
            <person name="Lima N.C.B."/>
            <person name="Parody-Merino A.M."/>
            <person name="Battley P.F."/>
            <person name="Fidler A.E."/>
            <person name="Prosdocimi F."/>
        </authorList>
    </citation>
    <scope>NUCLEOTIDE SEQUENCE [LARGE SCALE GENOMIC DNA]</scope>
</reference>
<dbReference type="Proteomes" id="UP000233556">
    <property type="component" value="Unassembled WGS sequence"/>
</dbReference>
<accession>A0A2I0TE23</accession>
<dbReference type="EMBL" id="KZ511875">
    <property type="protein sequence ID" value="PKU32050.1"/>
    <property type="molecule type" value="Genomic_DNA"/>
</dbReference>